<gene>
    <name evidence="5" type="primary">rpmC</name>
    <name evidence="6" type="ORF">SAMN05421747_11165</name>
</gene>
<keyword evidence="3 5" id="KW-0687">Ribonucleoprotein</keyword>
<dbReference type="AlphaFoldDB" id="A0A1I1JDI5"/>
<dbReference type="SUPFAM" id="SSF46561">
    <property type="entry name" value="Ribosomal protein L29 (L29p)"/>
    <property type="match status" value="1"/>
</dbReference>
<dbReference type="Proteomes" id="UP000199577">
    <property type="component" value="Unassembled WGS sequence"/>
</dbReference>
<dbReference type="GO" id="GO:0006412">
    <property type="term" value="P:translation"/>
    <property type="evidence" value="ECO:0007669"/>
    <property type="project" value="UniProtKB-UniRule"/>
</dbReference>
<evidence type="ECO:0000313" key="6">
    <source>
        <dbReference type="EMBL" id="SFC44688.1"/>
    </source>
</evidence>
<dbReference type="NCBIfam" id="TIGR00012">
    <property type="entry name" value="L29"/>
    <property type="match status" value="1"/>
</dbReference>
<accession>A0A1I1JDI5</accession>
<dbReference type="GO" id="GO:0003735">
    <property type="term" value="F:structural constituent of ribosome"/>
    <property type="evidence" value="ECO:0007669"/>
    <property type="project" value="InterPro"/>
</dbReference>
<dbReference type="EMBL" id="FOLL01000011">
    <property type="protein sequence ID" value="SFC44688.1"/>
    <property type="molecule type" value="Genomic_DNA"/>
</dbReference>
<evidence type="ECO:0000256" key="1">
    <source>
        <dbReference type="ARBA" id="ARBA00009254"/>
    </source>
</evidence>
<proteinExistence type="inferred from homology"/>
<dbReference type="OrthoDB" id="5296761at2"/>
<dbReference type="Gene3D" id="1.10.287.310">
    <property type="match status" value="1"/>
</dbReference>
<dbReference type="STRING" id="623281.SAMN05421747_11165"/>
<dbReference type="GO" id="GO:1990904">
    <property type="term" value="C:ribonucleoprotein complex"/>
    <property type="evidence" value="ECO:0007669"/>
    <property type="project" value="UniProtKB-KW"/>
</dbReference>
<evidence type="ECO:0000256" key="3">
    <source>
        <dbReference type="ARBA" id="ARBA00023274"/>
    </source>
</evidence>
<dbReference type="HAMAP" id="MF_00374">
    <property type="entry name" value="Ribosomal_uL29"/>
    <property type="match status" value="1"/>
</dbReference>
<protein>
    <recommendedName>
        <fullName evidence="4 5">Large ribosomal subunit protein uL29</fullName>
    </recommendedName>
</protein>
<dbReference type="Pfam" id="PF00831">
    <property type="entry name" value="Ribosomal_L29"/>
    <property type="match status" value="1"/>
</dbReference>
<dbReference type="CDD" id="cd00427">
    <property type="entry name" value="Ribosomal_L29_HIP"/>
    <property type="match status" value="1"/>
</dbReference>
<keyword evidence="7" id="KW-1185">Reference proteome</keyword>
<evidence type="ECO:0000256" key="4">
    <source>
        <dbReference type="ARBA" id="ARBA00035204"/>
    </source>
</evidence>
<dbReference type="InterPro" id="IPR001854">
    <property type="entry name" value="Ribosomal_uL29"/>
</dbReference>
<evidence type="ECO:0000256" key="5">
    <source>
        <dbReference type="HAMAP-Rule" id="MF_00374"/>
    </source>
</evidence>
<comment type="similarity">
    <text evidence="1 5">Belongs to the universal ribosomal protein uL29 family.</text>
</comment>
<evidence type="ECO:0000256" key="2">
    <source>
        <dbReference type="ARBA" id="ARBA00022980"/>
    </source>
</evidence>
<dbReference type="RefSeq" id="WP_090973902.1">
    <property type="nucleotide sequence ID" value="NZ_FOLL01000011.1"/>
</dbReference>
<keyword evidence="2 5" id="KW-0689">Ribosomal protein</keyword>
<reference evidence="6 7" key="1">
    <citation type="submission" date="2016-10" db="EMBL/GenBank/DDBJ databases">
        <authorList>
            <person name="de Groot N.N."/>
        </authorList>
    </citation>
    <scope>NUCLEOTIDE SEQUENCE [LARGE SCALE GENOMIC DNA]</scope>
    <source>
        <strain evidence="6 7">DSM 22900</strain>
    </source>
</reference>
<organism evidence="6 7">
    <name type="scientific">Parapedobacter composti</name>
    <dbReference type="NCBI Taxonomy" id="623281"/>
    <lineage>
        <taxon>Bacteria</taxon>
        <taxon>Pseudomonadati</taxon>
        <taxon>Bacteroidota</taxon>
        <taxon>Sphingobacteriia</taxon>
        <taxon>Sphingobacteriales</taxon>
        <taxon>Sphingobacteriaceae</taxon>
        <taxon>Parapedobacter</taxon>
    </lineage>
</organism>
<dbReference type="InterPro" id="IPR036049">
    <property type="entry name" value="Ribosomal_uL29_sf"/>
</dbReference>
<dbReference type="GO" id="GO:0005840">
    <property type="term" value="C:ribosome"/>
    <property type="evidence" value="ECO:0007669"/>
    <property type="project" value="UniProtKB-KW"/>
</dbReference>
<dbReference type="InterPro" id="IPR018254">
    <property type="entry name" value="Ribosomal_uL29_CS"/>
</dbReference>
<name>A0A1I1JDI5_9SPHI</name>
<sequence>MKNSEIVELSTEDLVAKIAEEKVALTKLKFAHAVSAIENPNRIKYTRKTIARLMTELTKRRKAEQAAAQTTTETAAEA</sequence>
<evidence type="ECO:0000313" key="7">
    <source>
        <dbReference type="Proteomes" id="UP000199577"/>
    </source>
</evidence>
<dbReference type="PROSITE" id="PS00579">
    <property type="entry name" value="RIBOSOMAL_L29"/>
    <property type="match status" value="1"/>
</dbReference>